<protein>
    <submittedName>
        <fullName evidence="1">Uncharacterized protein</fullName>
    </submittedName>
</protein>
<proteinExistence type="predicted"/>
<dbReference type="EMBL" id="MWAK01000295">
    <property type="protein sequence ID" value="OPZ90088.1"/>
    <property type="molecule type" value="Genomic_DNA"/>
</dbReference>
<gene>
    <name evidence="1" type="ORF">BWY73_01384</name>
</gene>
<organism evidence="1">
    <name type="scientific">candidate division TA06 bacterium ADurb.Bin417</name>
    <dbReference type="NCBI Taxonomy" id="1852828"/>
    <lineage>
        <taxon>Bacteria</taxon>
        <taxon>Bacteria division TA06</taxon>
    </lineage>
</organism>
<reference evidence="1" key="1">
    <citation type="submission" date="2017-02" db="EMBL/GenBank/DDBJ databases">
        <title>Delving into the versatile metabolic prowess of the omnipresent phylum Bacteroidetes.</title>
        <authorList>
            <person name="Nobu M.K."/>
            <person name="Mei R."/>
            <person name="Narihiro T."/>
            <person name="Kuroda K."/>
            <person name="Liu W.-T."/>
        </authorList>
    </citation>
    <scope>NUCLEOTIDE SEQUENCE</scope>
    <source>
        <strain evidence="1">ADurb.Bin417</strain>
    </source>
</reference>
<name>A0A1V5MA45_UNCT6</name>
<accession>A0A1V5MA45</accession>
<sequence length="384" mass="39825">MVLPGDEIGLRSGQVEENRRIVALERFTLPVELAGGVGLVDLPVHVEQVAVDAVSPPGAQGPLQDQALGVVTDRRKEPLVDTEIGLGKGGGQRIVHLLIRPFAEVAGDLLGQDDLLAPFMPEGGLLGDLEGGQLHGHQGLRLLLRPPARPFRHVLDRGAETDVMHDGAELAAGTQAVVGVEAVGIPLAQLAHHPVVGVALLNRLVHPAADLHRVAVGAVDVAVGPVLPADKGWMVADPAQDLAYGGPVAAAVVEDQPAELVGHRQALLELRLGTVGPVGVLAGLLQEGQLLGVKPVAVQVVVGLAADRKMLSVQEDVAAGDPDLPVAEGFGIGQVDHLAGLADFNHAPVKVGRLRRPGLEAGDREADRLVAIKPLGQPDFARLG</sequence>
<comment type="caution">
    <text evidence="1">The sequence shown here is derived from an EMBL/GenBank/DDBJ whole genome shotgun (WGS) entry which is preliminary data.</text>
</comment>
<dbReference type="AlphaFoldDB" id="A0A1V5MA45"/>
<dbReference type="Proteomes" id="UP000485484">
    <property type="component" value="Unassembled WGS sequence"/>
</dbReference>
<evidence type="ECO:0000313" key="1">
    <source>
        <dbReference type="EMBL" id="OPZ90088.1"/>
    </source>
</evidence>